<organism evidence="1 2">
    <name type="scientific">Cystoisospora suis</name>
    <dbReference type="NCBI Taxonomy" id="483139"/>
    <lineage>
        <taxon>Eukaryota</taxon>
        <taxon>Sar</taxon>
        <taxon>Alveolata</taxon>
        <taxon>Apicomplexa</taxon>
        <taxon>Conoidasida</taxon>
        <taxon>Coccidia</taxon>
        <taxon>Eucoccidiorida</taxon>
        <taxon>Eimeriorina</taxon>
        <taxon>Sarcocystidae</taxon>
        <taxon>Cystoisospora</taxon>
    </lineage>
</organism>
<evidence type="ECO:0000313" key="2">
    <source>
        <dbReference type="Proteomes" id="UP000221165"/>
    </source>
</evidence>
<keyword evidence="2" id="KW-1185">Reference proteome</keyword>
<name>A0A2C6KGB4_9APIC</name>
<sequence length="71" mass="7590">MCGRPVYGLVSGRAIRGRFAGCSQARLHSTLLLGVCFSIRGRVCRERALVSSAPAQLSSKWQELGSVLVGL</sequence>
<dbReference type="RefSeq" id="XP_067918304.1">
    <property type="nucleotide sequence ID" value="XM_068069718.1"/>
</dbReference>
<dbReference type="AlphaFoldDB" id="A0A2C6KGB4"/>
<dbReference type="VEuPathDB" id="ToxoDB:CSUI_009605"/>
<gene>
    <name evidence="1" type="ORF">CSUI_009605</name>
</gene>
<dbReference type="Proteomes" id="UP000221165">
    <property type="component" value="Unassembled WGS sequence"/>
</dbReference>
<evidence type="ECO:0000313" key="1">
    <source>
        <dbReference type="EMBL" id="PHJ16577.1"/>
    </source>
</evidence>
<reference evidence="1 2" key="1">
    <citation type="journal article" date="2017" name="Int. J. Parasitol.">
        <title>The genome of the protozoan parasite Cystoisospora suis and a reverse vaccinology approach to identify vaccine candidates.</title>
        <authorList>
            <person name="Palmieri N."/>
            <person name="Shrestha A."/>
            <person name="Ruttkowski B."/>
            <person name="Beck T."/>
            <person name="Vogl C."/>
            <person name="Tomley F."/>
            <person name="Blake D.P."/>
            <person name="Joachim A."/>
        </authorList>
    </citation>
    <scope>NUCLEOTIDE SEQUENCE [LARGE SCALE GENOMIC DNA]</scope>
    <source>
        <strain evidence="1 2">Wien I</strain>
    </source>
</reference>
<accession>A0A2C6KGB4</accession>
<protein>
    <submittedName>
        <fullName evidence="1">Uncharacterized protein</fullName>
    </submittedName>
</protein>
<proteinExistence type="predicted"/>
<comment type="caution">
    <text evidence="1">The sequence shown here is derived from an EMBL/GenBank/DDBJ whole genome shotgun (WGS) entry which is preliminary data.</text>
</comment>
<dbReference type="GeneID" id="94432929"/>
<dbReference type="EMBL" id="MIGC01005802">
    <property type="protein sequence ID" value="PHJ16577.1"/>
    <property type="molecule type" value="Genomic_DNA"/>
</dbReference>